<feature type="domain" description="Myb-like" evidence="8">
    <location>
        <begin position="127"/>
        <end position="191"/>
    </location>
</feature>
<dbReference type="GO" id="GO:0005634">
    <property type="term" value="C:nucleus"/>
    <property type="evidence" value="ECO:0007669"/>
    <property type="project" value="UniProtKB-SubCell"/>
</dbReference>
<feature type="compositionally biased region" description="Basic and acidic residues" evidence="7">
    <location>
        <begin position="111"/>
        <end position="127"/>
    </location>
</feature>
<dbReference type="SUPFAM" id="SSF46689">
    <property type="entry name" value="Homeodomain-like"/>
    <property type="match status" value="1"/>
</dbReference>
<comment type="caution">
    <text evidence="9">The sequence shown here is derived from an EMBL/GenBank/DDBJ whole genome shotgun (WGS) entry which is preliminary data.</text>
</comment>
<comment type="subcellular location">
    <subcellularLocation>
        <location evidence="1">Nucleus</location>
    </subcellularLocation>
</comment>
<dbReference type="InterPro" id="IPR001005">
    <property type="entry name" value="SANT/Myb"/>
</dbReference>
<dbReference type="GO" id="GO:0010468">
    <property type="term" value="P:regulation of gene expression"/>
    <property type="evidence" value="ECO:0007669"/>
    <property type="project" value="UniProtKB-ARBA"/>
</dbReference>
<dbReference type="PROSITE" id="PS50090">
    <property type="entry name" value="MYB_LIKE"/>
    <property type="match status" value="2"/>
</dbReference>
<evidence type="ECO:0000256" key="2">
    <source>
        <dbReference type="ARBA" id="ARBA00023015"/>
    </source>
</evidence>
<evidence type="ECO:0000256" key="6">
    <source>
        <dbReference type="SAM" id="Coils"/>
    </source>
</evidence>
<feature type="coiled-coil region" evidence="6">
    <location>
        <begin position="315"/>
        <end position="345"/>
    </location>
</feature>
<evidence type="ECO:0000313" key="9">
    <source>
        <dbReference type="EMBL" id="KAI5071949.1"/>
    </source>
</evidence>
<dbReference type="Proteomes" id="UP000886520">
    <property type="component" value="Chromosome 13"/>
</dbReference>
<dbReference type="GO" id="GO:0003677">
    <property type="term" value="F:DNA binding"/>
    <property type="evidence" value="ECO:0007669"/>
    <property type="project" value="UniProtKB-KW"/>
</dbReference>
<evidence type="ECO:0000256" key="1">
    <source>
        <dbReference type="ARBA" id="ARBA00004123"/>
    </source>
</evidence>
<dbReference type="PANTHER" id="PTHR21654">
    <property type="entry name" value="FI21293P1"/>
    <property type="match status" value="1"/>
</dbReference>
<proteinExistence type="predicted"/>
<keyword evidence="4" id="KW-0804">Transcription</keyword>
<evidence type="ECO:0000256" key="5">
    <source>
        <dbReference type="ARBA" id="ARBA00023242"/>
    </source>
</evidence>
<organism evidence="9 10">
    <name type="scientific">Adiantum capillus-veneris</name>
    <name type="common">Maidenhair fern</name>
    <dbReference type="NCBI Taxonomy" id="13818"/>
    <lineage>
        <taxon>Eukaryota</taxon>
        <taxon>Viridiplantae</taxon>
        <taxon>Streptophyta</taxon>
        <taxon>Embryophyta</taxon>
        <taxon>Tracheophyta</taxon>
        <taxon>Polypodiopsida</taxon>
        <taxon>Polypodiidae</taxon>
        <taxon>Polypodiales</taxon>
        <taxon>Pteridineae</taxon>
        <taxon>Pteridaceae</taxon>
        <taxon>Vittarioideae</taxon>
        <taxon>Adiantum</taxon>
    </lineage>
</organism>
<protein>
    <recommendedName>
        <fullName evidence="8">Myb-like domain-containing protein</fullName>
    </recommendedName>
</protein>
<dbReference type="OrthoDB" id="1927263at2759"/>
<dbReference type="AlphaFoldDB" id="A0A9D4ZE39"/>
<gene>
    <name evidence="9" type="ORF">GOP47_0014200</name>
</gene>
<dbReference type="Pfam" id="PF13837">
    <property type="entry name" value="Myb_DNA-bind_4"/>
    <property type="match status" value="2"/>
</dbReference>
<dbReference type="InterPro" id="IPR009057">
    <property type="entry name" value="Homeodomain-like_sf"/>
</dbReference>
<reference evidence="9" key="1">
    <citation type="submission" date="2021-01" db="EMBL/GenBank/DDBJ databases">
        <title>Adiantum capillus-veneris genome.</title>
        <authorList>
            <person name="Fang Y."/>
            <person name="Liao Q."/>
        </authorList>
    </citation>
    <scope>NUCLEOTIDE SEQUENCE</scope>
    <source>
        <strain evidence="9">H3</strain>
        <tissue evidence="9">Leaf</tissue>
    </source>
</reference>
<evidence type="ECO:0000256" key="3">
    <source>
        <dbReference type="ARBA" id="ARBA00023125"/>
    </source>
</evidence>
<keyword evidence="5" id="KW-0539">Nucleus</keyword>
<feature type="region of interest" description="Disordered" evidence="7">
    <location>
        <begin position="111"/>
        <end position="136"/>
    </location>
</feature>
<keyword evidence="3" id="KW-0238">DNA-binding</keyword>
<keyword evidence="2" id="KW-0805">Transcription regulation</keyword>
<dbReference type="Gene3D" id="1.10.10.60">
    <property type="entry name" value="Homeodomain-like"/>
    <property type="match status" value="2"/>
</dbReference>
<dbReference type="CDD" id="cd12203">
    <property type="entry name" value="GT1"/>
    <property type="match status" value="2"/>
</dbReference>
<dbReference type="EMBL" id="JABFUD020000013">
    <property type="protein sequence ID" value="KAI5071949.1"/>
    <property type="molecule type" value="Genomic_DNA"/>
</dbReference>
<evidence type="ECO:0000313" key="10">
    <source>
        <dbReference type="Proteomes" id="UP000886520"/>
    </source>
</evidence>
<dbReference type="InterPro" id="IPR044822">
    <property type="entry name" value="Myb_DNA-bind_4"/>
</dbReference>
<dbReference type="PANTHER" id="PTHR21654:SF84">
    <property type="entry name" value="SI:DKEY-66I24.7"/>
    <property type="match status" value="1"/>
</dbReference>
<evidence type="ECO:0000256" key="7">
    <source>
        <dbReference type="SAM" id="MobiDB-lite"/>
    </source>
</evidence>
<evidence type="ECO:0000259" key="8">
    <source>
        <dbReference type="PROSITE" id="PS50090"/>
    </source>
</evidence>
<feature type="domain" description="Myb-like" evidence="8">
    <location>
        <begin position="387"/>
        <end position="451"/>
    </location>
</feature>
<keyword evidence="10" id="KW-1185">Reference proteome</keyword>
<name>A0A9D4ZE39_ADICA</name>
<dbReference type="SMART" id="SM00717">
    <property type="entry name" value="SANT"/>
    <property type="match status" value="2"/>
</dbReference>
<keyword evidence="6" id="KW-0175">Coiled coil</keyword>
<sequence length="484" mass="56213">MYGSDQFSMPLQRPVHVYIPQPSIVTPSKPVLSRSELDGYAYRQGLPQTSSMQNLSDNRAEFLVPSEMRDLSSCFSSYAGLVPNTVLTVPPSVSMAMPQLVSQDPHFTHIETSDGTLHEEERKQEREHRKRSKNWTRPETLRLIQARATFDTRFGRAGKKSDLWDQIADLLQKDGFSRDAQQCKDKWEKLSASYKEVREGTRERDDFVFHEEMHALMLGRSKKRERDADDMLKGTQDVGHVEDIELDLSGEFGLRVDEPPHFVGANAEPFVDAHPSHHEHEDDYGKNGSKCMSVMDLTAVKDLMDSYLAKQRRFFAGLLEEVERREQLKERLRQEREDRWRAEEREQRRVFTNAMIILTQRLLGDVSSSDHTSWANSFDNTSDEQGGLKKRSKNWKRSEVLELIKVRMEMDSKFSMPARRAELWEELAETLSAQDIHRDGRQCREKWEKLIAEYKEVAEGRRDQSESPFFMELNTFMEEGHCAS</sequence>
<accession>A0A9D4ZE39</accession>
<evidence type="ECO:0000256" key="4">
    <source>
        <dbReference type="ARBA" id="ARBA00023163"/>
    </source>
</evidence>